<proteinExistence type="predicted"/>
<dbReference type="AlphaFoldDB" id="T2GCW3"/>
<reference evidence="2" key="2">
    <citation type="submission" date="2013-07" db="EMBL/GenBank/DDBJ databases">
        <authorList>
            <person name="Morais-Silva F.O."/>
            <person name="Rezende A.M."/>
            <person name="Pimentel C."/>
            <person name="Resende D.M."/>
            <person name="Santos C.I."/>
            <person name="Clemente C."/>
            <person name="de Oliveira L.M."/>
            <person name="da Silva S.M."/>
            <person name="Costa D.A."/>
            <person name="Varela-Raposo A."/>
            <person name="Horacio E.C.A."/>
            <person name="Matos M."/>
            <person name="Flores O."/>
            <person name="Ruiz J.C."/>
            <person name="Rodrigues-Pousada C."/>
        </authorList>
    </citation>
    <scope>NUCLEOTIDE SEQUENCE [LARGE SCALE GENOMIC DNA]</scope>
    <source>
        <strain evidence="2">ATCC 19364 / DSM 1382 / NCIMB 9332 / VKM B-1759</strain>
    </source>
</reference>
<evidence type="ECO:0000313" key="1">
    <source>
        <dbReference type="EMBL" id="AGW14123.1"/>
    </source>
</evidence>
<accession>T2GCW3</accession>
<protein>
    <submittedName>
        <fullName evidence="1">Uncharacterized protein</fullName>
    </submittedName>
</protein>
<keyword evidence="2" id="KW-1185">Reference proteome</keyword>
<dbReference type="Pfam" id="PF08873">
    <property type="entry name" value="Phage_Mu_Gp37"/>
    <property type="match status" value="1"/>
</dbReference>
<dbReference type="InterPro" id="IPR014972">
    <property type="entry name" value="Phage_Mu_Gp37"/>
</dbReference>
<name>T2GCW3_MEGG1</name>
<dbReference type="STRING" id="1121448.DGI_2371"/>
<dbReference type="EMBL" id="CP006585">
    <property type="protein sequence ID" value="AGW14123.1"/>
    <property type="molecule type" value="Genomic_DNA"/>
</dbReference>
<reference evidence="1 2" key="1">
    <citation type="journal article" date="2013" name="J. Bacteriol.">
        <title>Roles of HynAB and Ech, the only two hydrogenases found in the model sulfate reducer Desulfovibrio gigas.</title>
        <authorList>
            <person name="Morais-Silva F.O."/>
            <person name="Santos C.I."/>
            <person name="Rodrigues R."/>
            <person name="Pereira I.A."/>
            <person name="Rodrigues-Pousada C."/>
        </authorList>
    </citation>
    <scope>NUCLEOTIDE SEQUENCE [LARGE SCALE GENOMIC DNA]</scope>
    <source>
        <strain evidence="2">ATCC 19364 / DSM 1382 / NCIMB 9332 / VKM B-1759</strain>
    </source>
</reference>
<dbReference type="RefSeq" id="WP_021761095.1">
    <property type="nucleotide sequence ID" value="NC_022444.1"/>
</dbReference>
<organism evidence="1 2">
    <name type="scientific">Megalodesulfovibrio gigas (strain ATCC 19364 / DSM 1382 / NCIMB 9332 / VKM B-1759)</name>
    <name type="common">Desulfovibrio gigas</name>
    <dbReference type="NCBI Taxonomy" id="1121448"/>
    <lineage>
        <taxon>Bacteria</taxon>
        <taxon>Pseudomonadati</taxon>
        <taxon>Thermodesulfobacteriota</taxon>
        <taxon>Desulfovibrionia</taxon>
        <taxon>Desulfovibrionales</taxon>
        <taxon>Desulfovibrionaceae</taxon>
        <taxon>Megalodesulfovibrio</taxon>
    </lineage>
</organism>
<dbReference type="Proteomes" id="UP000016587">
    <property type="component" value="Chromosome"/>
</dbReference>
<sequence>MQRLSYAPAHSIRDIETAIVRTLLALQLPGVQVEPYRFQFDQAQLPTLRQRLPAYLVAWNESRPLALENRRHAERLHFAVICGDKSFRRDVAAEGGVSGPGVYALVEAARDAMHAQVVLPGLKPCVVERAYGASYANGIAICIVDVTLDQVRVHNHS</sequence>
<dbReference type="HOGENOM" id="CLU_1675062_0_0_7"/>
<dbReference type="KEGG" id="dgg:DGI_2371"/>
<dbReference type="PATRIC" id="fig|1121448.10.peg.2324"/>
<gene>
    <name evidence="1" type="ORF">DGI_2371</name>
</gene>
<evidence type="ECO:0000313" key="2">
    <source>
        <dbReference type="Proteomes" id="UP000016587"/>
    </source>
</evidence>